<gene>
    <name evidence="2" type="ORF">H312_01796</name>
</gene>
<dbReference type="HOGENOM" id="CLU_1594124_0_0_1"/>
<evidence type="ECO:0000256" key="1">
    <source>
        <dbReference type="SAM" id="Phobius"/>
    </source>
</evidence>
<keyword evidence="1" id="KW-1133">Transmembrane helix</keyword>
<evidence type="ECO:0000313" key="2">
    <source>
        <dbReference type="EMBL" id="KCZ80789.1"/>
    </source>
</evidence>
<dbReference type="VEuPathDB" id="MicrosporidiaDB:H312_01796"/>
<dbReference type="EMBL" id="KK365162">
    <property type="protein sequence ID" value="KCZ80789.1"/>
    <property type="molecule type" value="Genomic_DNA"/>
</dbReference>
<accession>A0A059F1A5</accession>
<dbReference type="AlphaFoldDB" id="A0A059F1A5"/>
<reference evidence="2 3" key="2">
    <citation type="submission" date="2014-03" db="EMBL/GenBank/DDBJ databases">
        <title>The Genome Sequence of Anncaliia algerae insect isolate PRA339.</title>
        <authorList>
            <consortium name="The Broad Institute Genome Sequencing Platform"/>
            <consortium name="The Broad Institute Genome Sequencing Center for Infectious Disease"/>
            <person name="Cuomo C."/>
            <person name="Becnel J."/>
            <person name="Sanscrainte N."/>
            <person name="Walker B."/>
            <person name="Young S.K."/>
            <person name="Zeng Q."/>
            <person name="Gargeya S."/>
            <person name="Fitzgerald M."/>
            <person name="Haas B."/>
            <person name="Abouelleil A."/>
            <person name="Alvarado L."/>
            <person name="Arachchi H.M."/>
            <person name="Berlin A.M."/>
            <person name="Chapman S.B."/>
            <person name="Dewar J."/>
            <person name="Goldberg J."/>
            <person name="Griggs A."/>
            <person name="Gujja S."/>
            <person name="Hansen M."/>
            <person name="Howarth C."/>
            <person name="Imamovic A."/>
            <person name="Larimer J."/>
            <person name="McCowan C."/>
            <person name="Murphy C."/>
            <person name="Neiman D."/>
            <person name="Pearson M."/>
            <person name="Priest M."/>
            <person name="Roberts A."/>
            <person name="Saif S."/>
            <person name="Shea T."/>
            <person name="Sisk P."/>
            <person name="Sykes S."/>
            <person name="Wortman J."/>
            <person name="Nusbaum C."/>
            <person name="Birren B."/>
        </authorList>
    </citation>
    <scope>NUCLEOTIDE SEQUENCE [LARGE SCALE GENOMIC DNA]</scope>
    <source>
        <strain evidence="2 3">PRA339</strain>
    </source>
</reference>
<keyword evidence="1" id="KW-0472">Membrane</keyword>
<dbReference type="OrthoDB" id="10323284at2759"/>
<sequence>MIKFILLNIFLTTKNTGNSENLARFYSMQERNDNILPVDFICGNNIYKNPCISKKNSLCFNILADNSSLERINSTIECNETDVDLRELKYLTENNNISSIIDCTIPKNLYFYEEHMSLICLFLILSLLFIIFYLILLFYRKNMITKRKKYILYKNIRDNFEEISLNE</sequence>
<proteinExistence type="predicted"/>
<feature type="transmembrane region" description="Helical" evidence="1">
    <location>
        <begin position="116"/>
        <end position="139"/>
    </location>
</feature>
<keyword evidence="1" id="KW-0812">Transmembrane</keyword>
<name>A0A059F1A5_9MICR</name>
<protein>
    <submittedName>
        <fullName evidence="2">Uncharacterized protein</fullName>
    </submittedName>
</protein>
<organism evidence="2 3">
    <name type="scientific">Anncaliia algerae PRA339</name>
    <dbReference type="NCBI Taxonomy" id="1288291"/>
    <lineage>
        <taxon>Eukaryota</taxon>
        <taxon>Fungi</taxon>
        <taxon>Fungi incertae sedis</taxon>
        <taxon>Microsporidia</taxon>
        <taxon>Tubulinosematoidea</taxon>
        <taxon>Tubulinosematidae</taxon>
        <taxon>Anncaliia</taxon>
    </lineage>
</organism>
<dbReference type="Proteomes" id="UP000030655">
    <property type="component" value="Unassembled WGS sequence"/>
</dbReference>
<keyword evidence="3" id="KW-1185">Reference proteome</keyword>
<reference evidence="3" key="1">
    <citation type="submission" date="2013-02" db="EMBL/GenBank/DDBJ databases">
        <authorList>
            <consortium name="The Broad Institute Genome Sequencing Platform"/>
            <person name="Cuomo C."/>
            <person name="Becnel J."/>
            <person name="Sanscrainte N."/>
            <person name="Walker B."/>
            <person name="Young S.K."/>
            <person name="Zeng Q."/>
            <person name="Gargeya S."/>
            <person name="Fitzgerald M."/>
            <person name="Haas B."/>
            <person name="Abouelleil A."/>
            <person name="Alvarado L."/>
            <person name="Arachchi H.M."/>
            <person name="Berlin A.M."/>
            <person name="Chapman S.B."/>
            <person name="Dewar J."/>
            <person name="Goldberg J."/>
            <person name="Griggs A."/>
            <person name="Gujja S."/>
            <person name="Hansen M."/>
            <person name="Howarth C."/>
            <person name="Imamovic A."/>
            <person name="Larimer J."/>
            <person name="McCowan C."/>
            <person name="Murphy C."/>
            <person name="Neiman D."/>
            <person name="Pearson M."/>
            <person name="Priest M."/>
            <person name="Roberts A."/>
            <person name="Saif S."/>
            <person name="Shea T."/>
            <person name="Sisk P."/>
            <person name="Sykes S."/>
            <person name="Wortman J."/>
            <person name="Nusbaum C."/>
            <person name="Birren B."/>
        </authorList>
    </citation>
    <scope>NUCLEOTIDE SEQUENCE [LARGE SCALE GENOMIC DNA]</scope>
    <source>
        <strain evidence="3">PRA339</strain>
    </source>
</reference>
<evidence type="ECO:0000313" key="3">
    <source>
        <dbReference type="Proteomes" id="UP000030655"/>
    </source>
</evidence>